<gene>
    <name evidence="1" type="ORF">SAMN05216279_12215</name>
</gene>
<sequence>MAIYEEMQSLLQELVDLVKQDEQYTAAVAHGAVSPDADTADAHRHRAIRIHELKRHFGLK</sequence>
<organism evidence="1 2">
    <name type="scientific">Pseudomonas oryzihabitans</name>
    <dbReference type="NCBI Taxonomy" id="47885"/>
    <lineage>
        <taxon>Bacteria</taxon>
        <taxon>Pseudomonadati</taxon>
        <taxon>Pseudomonadota</taxon>
        <taxon>Gammaproteobacteria</taxon>
        <taxon>Pseudomonadales</taxon>
        <taxon>Pseudomonadaceae</taxon>
        <taxon>Pseudomonas</taxon>
    </lineage>
</organism>
<reference evidence="2" key="1">
    <citation type="submission" date="2016-10" db="EMBL/GenBank/DDBJ databases">
        <authorList>
            <person name="de Groot N.N."/>
        </authorList>
    </citation>
    <scope>NUCLEOTIDE SEQUENCE [LARGE SCALE GENOMIC DNA]</scope>
    <source>
        <strain evidence="2">DSM 15758</strain>
    </source>
</reference>
<proteinExistence type="predicted"/>
<dbReference type="OrthoDB" id="6955816at2"/>
<evidence type="ECO:0000313" key="1">
    <source>
        <dbReference type="EMBL" id="SCZ48264.1"/>
    </source>
</evidence>
<accession>A0A1G5PFE7</accession>
<name>A0A1G5PFE7_9PSED</name>
<evidence type="ECO:0000313" key="2">
    <source>
        <dbReference type="Proteomes" id="UP000183046"/>
    </source>
</evidence>
<dbReference type="EMBL" id="FMWB01000022">
    <property type="protein sequence ID" value="SCZ48264.1"/>
    <property type="molecule type" value="Genomic_DNA"/>
</dbReference>
<comment type="caution">
    <text evidence="1">The sequence shown here is derived from an EMBL/GenBank/DDBJ whole genome shotgun (WGS) entry which is preliminary data.</text>
</comment>
<dbReference type="RefSeq" id="WP_068383147.1">
    <property type="nucleotide sequence ID" value="NZ_FMWB01000022.1"/>
</dbReference>
<protein>
    <submittedName>
        <fullName evidence="1">Uncharacterized protein</fullName>
    </submittedName>
</protein>
<dbReference type="Proteomes" id="UP000183046">
    <property type="component" value="Unassembled WGS sequence"/>
</dbReference>
<dbReference type="AlphaFoldDB" id="A0A1G5PFE7"/>